<dbReference type="PANTHER" id="PTHR30287:SF2">
    <property type="entry name" value="BLL1001 PROTEIN"/>
    <property type="match status" value="1"/>
</dbReference>
<feature type="transmembrane region" description="Helical" evidence="6">
    <location>
        <begin position="320"/>
        <end position="342"/>
    </location>
</feature>
<feature type="transmembrane region" description="Helical" evidence="6">
    <location>
        <begin position="625"/>
        <end position="647"/>
    </location>
</feature>
<dbReference type="RefSeq" id="WP_308732114.1">
    <property type="nucleotide sequence ID" value="NZ_JAJEQN010000033.1"/>
</dbReference>
<feature type="domain" description="ABC3 transporter permease C-terminal" evidence="7">
    <location>
        <begin position="269"/>
        <end position="381"/>
    </location>
</feature>
<keyword evidence="4 6" id="KW-1133">Transmembrane helix</keyword>
<keyword evidence="5 6" id="KW-0472">Membrane</keyword>
<organism evidence="8 9">
    <name type="scientific">Anthropogastromicrobium aceti</name>
    <dbReference type="NCBI Taxonomy" id="2981768"/>
    <lineage>
        <taxon>Bacteria</taxon>
        <taxon>Bacillati</taxon>
        <taxon>Bacillota</taxon>
        <taxon>Clostridia</taxon>
        <taxon>Lachnospirales</taxon>
        <taxon>Lachnospiraceae</taxon>
        <taxon>Anthropogastromicrobium</taxon>
    </lineage>
</organism>
<comment type="caution">
    <text evidence="8">The sequence shown here is derived from an EMBL/GenBank/DDBJ whole genome shotgun (WGS) entry which is preliminary data.</text>
</comment>
<protein>
    <submittedName>
        <fullName evidence="8">ABC transporter permease</fullName>
    </submittedName>
</protein>
<keyword evidence="2" id="KW-1003">Cell membrane</keyword>
<keyword evidence="9" id="KW-1185">Reference proteome</keyword>
<evidence type="ECO:0000256" key="1">
    <source>
        <dbReference type="ARBA" id="ARBA00004651"/>
    </source>
</evidence>
<dbReference type="PANTHER" id="PTHR30287">
    <property type="entry name" value="MEMBRANE COMPONENT OF PREDICTED ABC SUPERFAMILY METABOLITE UPTAKE TRANSPORTER"/>
    <property type="match status" value="1"/>
</dbReference>
<dbReference type="GO" id="GO:0005886">
    <property type="term" value="C:plasma membrane"/>
    <property type="evidence" value="ECO:0007669"/>
    <property type="project" value="UniProtKB-SubCell"/>
</dbReference>
<evidence type="ECO:0000256" key="5">
    <source>
        <dbReference type="ARBA" id="ARBA00023136"/>
    </source>
</evidence>
<feature type="transmembrane region" description="Helical" evidence="6">
    <location>
        <begin position="722"/>
        <end position="740"/>
    </location>
</feature>
<evidence type="ECO:0000313" key="9">
    <source>
        <dbReference type="Proteomes" id="UP001198200"/>
    </source>
</evidence>
<sequence length="758" mass="85821">MVKKKTNPLNKRFLRELKSEAGKYIVLFVFIAGVIALVSGFLVASGSMSQAYDESFEKYNIEDGNFEVKREASSGLLDALQKDGTKIYPNFYKEEQTKNVESTLRIFKKRTEIDLECLMEGSFPEDENEIAIDRMYAVNNKISVGDVMELGDVSYTICGLVALSDYSALFSSTSDMMFDAVRFGVAIVTEDGFNKINDDHLHYNYSWRYSERPADEKEAKTLSESFLKTLYVNALLNLNGVEGFIPEYVNQAIIFTGDDIKGDNAMFTVFLYIVIAIIAFVFAVTTSNTINKESAVIGTLRASGYSKGELIRHYMAMPMLIVLIAAVIGNILGYTVFKGYMAALYYASYSLPTYVTIWNADAFVKTTVIPVLLMFAINFIMLAEKMSLSPLRFLRRDLSRRQKKKAFRLKTTIPIMKRFRMRILFQNIPNYVILFIGILFANLILLFGFMFGPLLDHFEQEITTHLLAEHQYVLVSEEKTENKEAESYDVTVLKTQEGRYKSEEVMVYGVQENSAYIKSSIADDEVLISNAYANKQHIKKGDTITLQEEYGEKTYSFTVTGIYTYPAALSVFMNCDAFEKTFEKESYYPGYFSNEELTDLTQKNIAMTISKEDLTKTSRQLRLSMGGMAVLFQGFGVIMFALLLYLLSKVVIEKNAQSISMAKILGYSDKEINRLYIRTTTIVSVVSLVVTIGLCIVLLKVICEVAFAEYSGYLEFYMEPLDLLKVLAAGLITYAVISFFQIKKIKAIPMTDALKNVE</sequence>
<feature type="transmembrane region" description="Helical" evidence="6">
    <location>
        <begin position="675"/>
        <end position="702"/>
    </location>
</feature>
<feature type="transmembrane region" description="Helical" evidence="6">
    <location>
        <begin position="21"/>
        <end position="44"/>
    </location>
</feature>
<dbReference type="AlphaFoldDB" id="A0AAE3E505"/>
<keyword evidence="3 6" id="KW-0812">Transmembrane</keyword>
<evidence type="ECO:0000256" key="4">
    <source>
        <dbReference type="ARBA" id="ARBA00022989"/>
    </source>
</evidence>
<reference evidence="8 9" key="1">
    <citation type="submission" date="2021-10" db="EMBL/GenBank/DDBJ databases">
        <title>Anaerobic single-cell dispensing facilitates the cultivation of human gut bacteria.</title>
        <authorList>
            <person name="Afrizal A."/>
        </authorList>
    </citation>
    <scope>NUCLEOTIDE SEQUENCE [LARGE SCALE GENOMIC DNA]</scope>
    <source>
        <strain evidence="8 9">CLA-AA-H224</strain>
    </source>
</reference>
<feature type="transmembrane region" description="Helical" evidence="6">
    <location>
        <begin position="362"/>
        <end position="383"/>
    </location>
</feature>
<feature type="transmembrane region" description="Helical" evidence="6">
    <location>
        <begin position="428"/>
        <end position="451"/>
    </location>
</feature>
<evidence type="ECO:0000256" key="3">
    <source>
        <dbReference type="ARBA" id="ARBA00022692"/>
    </source>
</evidence>
<dbReference type="Proteomes" id="UP001198200">
    <property type="component" value="Unassembled WGS sequence"/>
</dbReference>
<dbReference type="EMBL" id="JAJEQN010000033">
    <property type="protein sequence ID" value="MCC2222363.1"/>
    <property type="molecule type" value="Genomic_DNA"/>
</dbReference>
<evidence type="ECO:0000259" key="7">
    <source>
        <dbReference type="Pfam" id="PF02687"/>
    </source>
</evidence>
<gene>
    <name evidence="8" type="ORF">LKD48_12085</name>
</gene>
<accession>A0AAE3E505</accession>
<dbReference type="Pfam" id="PF02687">
    <property type="entry name" value="FtsX"/>
    <property type="match status" value="2"/>
</dbReference>
<evidence type="ECO:0000313" key="8">
    <source>
        <dbReference type="EMBL" id="MCC2222363.1"/>
    </source>
</evidence>
<proteinExistence type="predicted"/>
<evidence type="ECO:0000256" key="2">
    <source>
        <dbReference type="ARBA" id="ARBA00022475"/>
    </source>
</evidence>
<comment type="subcellular location">
    <subcellularLocation>
        <location evidence="1">Cell membrane</location>
        <topology evidence="1">Multi-pass membrane protein</topology>
    </subcellularLocation>
</comment>
<name>A0AAE3E505_9FIRM</name>
<evidence type="ECO:0000256" key="6">
    <source>
        <dbReference type="SAM" id="Phobius"/>
    </source>
</evidence>
<dbReference type="InterPro" id="IPR038766">
    <property type="entry name" value="Membrane_comp_ABC_pdt"/>
</dbReference>
<feature type="domain" description="ABC3 transporter permease C-terminal" evidence="7">
    <location>
        <begin position="635"/>
        <end position="748"/>
    </location>
</feature>
<feature type="transmembrane region" description="Helical" evidence="6">
    <location>
        <begin position="265"/>
        <end position="284"/>
    </location>
</feature>
<dbReference type="InterPro" id="IPR003838">
    <property type="entry name" value="ABC3_permease_C"/>
</dbReference>